<organism evidence="3 4">
    <name type="scientific">Nocardioides oleivorans</name>
    <dbReference type="NCBI Taxonomy" id="273676"/>
    <lineage>
        <taxon>Bacteria</taxon>
        <taxon>Bacillati</taxon>
        <taxon>Actinomycetota</taxon>
        <taxon>Actinomycetes</taxon>
        <taxon>Propionibacteriales</taxon>
        <taxon>Nocardioidaceae</taxon>
        <taxon>Nocardioides</taxon>
    </lineage>
</organism>
<feature type="domain" description="HTH merR-type" evidence="2">
    <location>
        <begin position="1"/>
        <end position="69"/>
    </location>
</feature>
<dbReference type="InterPro" id="IPR009061">
    <property type="entry name" value="DNA-bd_dom_put_sf"/>
</dbReference>
<dbReference type="OrthoDB" id="4569196at2"/>
<proteinExistence type="predicted"/>
<dbReference type="InterPro" id="IPR047057">
    <property type="entry name" value="MerR_fam"/>
</dbReference>
<evidence type="ECO:0000313" key="4">
    <source>
        <dbReference type="Proteomes" id="UP000294071"/>
    </source>
</evidence>
<dbReference type="CDD" id="cd00592">
    <property type="entry name" value="HTH_MerR-like"/>
    <property type="match status" value="1"/>
</dbReference>
<dbReference type="AlphaFoldDB" id="A0A4Q2S314"/>
<reference evidence="3 4" key="1">
    <citation type="submission" date="2019-01" db="EMBL/GenBank/DDBJ databases">
        <title>Novel species of Nocardioides.</title>
        <authorList>
            <person name="Liu Q."/>
            <person name="Xin Y.-H."/>
        </authorList>
    </citation>
    <scope>NUCLEOTIDE SEQUENCE [LARGE SCALE GENOMIC DNA]</scope>
    <source>
        <strain evidence="3 4">CGMCC 4.6882</strain>
    </source>
</reference>
<dbReference type="SUPFAM" id="SSF46955">
    <property type="entry name" value="Putative DNA-binding domain"/>
    <property type="match status" value="1"/>
</dbReference>
<dbReference type="Gene3D" id="1.10.1660.10">
    <property type="match status" value="1"/>
</dbReference>
<dbReference type="PANTHER" id="PTHR30204">
    <property type="entry name" value="REDOX-CYCLING DRUG-SENSING TRANSCRIPTIONAL ACTIVATOR SOXR"/>
    <property type="match status" value="1"/>
</dbReference>
<dbReference type="PROSITE" id="PS50937">
    <property type="entry name" value="HTH_MERR_2"/>
    <property type="match status" value="1"/>
</dbReference>
<gene>
    <name evidence="3" type="ORF">EUA93_10855</name>
</gene>
<keyword evidence="4" id="KW-1185">Reference proteome</keyword>
<dbReference type="InterPro" id="IPR000551">
    <property type="entry name" value="MerR-type_HTH_dom"/>
</dbReference>
<evidence type="ECO:0000313" key="3">
    <source>
        <dbReference type="EMBL" id="RYB94805.1"/>
    </source>
</evidence>
<dbReference type="PANTHER" id="PTHR30204:SF93">
    <property type="entry name" value="HTH MERR-TYPE DOMAIN-CONTAINING PROTEIN"/>
    <property type="match status" value="1"/>
</dbReference>
<name>A0A4Q2S314_9ACTN</name>
<dbReference type="RefSeq" id="WP_129400153.1">
    <property type="nucleotide sequence ID" value="NZ_SDWT01000001.1"/>
</dbReference>
<dbReference type="PRINTS" id="PR00040">
    <property type="entry name" value="HTHMERR"/>
</dbReference>
<dbReference type="Proteomes" id="UP000294071">
    <property type="component" value="Unassembled WGS sequence"/>
</dbReference>
<dbReference type="GO" id="GO:0003700">
    <property type="term" value="F:DNA-binding transcription factor activity"/>
    <property type="evidence" value="ECO:0007669"/>
    <property type="project" value="InterPro"/>
</dbReference>
<evidence type="ECO:0000256" key="1">
    <source>
        <dbReference type="ARBA" id="ARBA00023125"/>
    </source>
</evidence>
<dbReference type="EMBL" id="SDWT01000001">
    <property type="protein sequence ID" value="RYB94805.1"/>
    <property type="molecule type" value="Genomic_DNA"/>
</dbReference>
<dbReference type="SMART" id="SM00422">
    <property type="entry name" value="HTH_MERR"/>
    <property type="match status" value="1"/>
</dbReference>
<dbReference type="Pfam" id="PF13411">
    <property type="entry name" value="MerR_1"/>
    <property type="match status" value="1"/>
</dbReference>
<protein>
    <submittedName>
        <fullName evidence="3">MerR family transcriptional regulator</fullName>
    </submittedName>
</protein>
<accession>A0A4Q2S314</accession>
<sequence length="249" mass="27164">MRSKEVAELAGVSVRTLRHYHQVGVLPEPGRGTNGYRTYELSHVARLLRIRTLAELGVPLERMATLLDDPADTASADLLADLETQLRERIAHLEGQLRRVSELRTSRARPDLTPALAEFLEAVGGVEESDLADLEHDASVLLARLYEAGGTPDDLHELAAVLNDVRGNSEYDDFAARFEALPADASDADVRAVTEVFIAAFGPSLTQHADTAMGGRLRQLREQDVPAVDLDPRLNDAQAAVLRMIGDTL</sequence>
<dbReference type="GO" id="GO:0003677">
    <property type="term" value="F:DNA binding"/>
    <property type="evidence" value="ECO:0007669"/>
    <property type="project" value="UniProtKB-KW"/>
</dbReference>
<keyword evidence="1" id="KW-0238">DNA-binding</keyword>
<evidence type="ECO:0000259" key="2">
    <source>
        <dbReference type="PROSITE" id="PS50937"/>
    </source>
</evidence>
<comment type="caution">
    <text evidence="3">The sequence shown here is derived from an EMBL/GenBank/DDBJ whole genome shotgun (WGS) entry which is preliminary data.</text>
</comment>